<evidence type="ECO:0000313" key="2">
    <source>
        <dbReference type="EMBL" id="MBB4859803.1"/>
    </source>
</evidence>
<feature type="region of interest" description="Disordered" evidence="1">
    <location>
        <begin position="34"/>
        <end position="56"/>
    </location>
</feature>
<name>A0A7W7KCY7_9SPHN</name>
<protein>
    <submittedName>
        <fullName evidence="2">Uncharacterized protein</fullName>
    </submittedName>
</protein>
<sequence length="56" mass="6002">MKGRAGKRKVKRVVFLVVAVPVLALLGYAWTDGGRQPLRDIVEPVPVPGPHSGNAK</sequence>
<dbReference type="AlphaFoldDB" id="A0A7W7KCY7"/>
<organism evidence="2 3">
    <name type="scientific">Novosphingobium chloroacetimidivorans</name>
    <dbReference type="NCBI Taxonomy" id="1428314"/>
    <lineage>
        <taxon>Bacteria</taxon>
        <taxon>Pseudomonadati</taxon>
        <taxon>Pseudomonadota</taxon>
        <taxon>Alphaproteobacteria</taxon>
        <taxon>Sphingomonadales</taxon>
        <taxon>Sphingomonadaceae</taxon>
        <taxon>Novosphingobium</taxon>
    </lineage>
</organism>
<comment type="caution">
    <text evidence="2">The sequence shown here is derived from an EMBL/GenBank/DDBJ whole genome shotgun (WGS) entry which is preliminary data.</text>
</comment>
<dbReference type="RefSeq" id="WP_184247397.1">
    <property type="nucleotide sequence ID" value="NZ_JACHLR010000014.1"/>
</dbReference>
<reference evidence="2 3" key="1">
    <citation type="submission" date="2020-08" db="EMBL/GenBank/DDBJ databases">
        <title>Functional genomics of gut bacteria from endangered species of beetles.</title>
        <authorList>
            <person name="Carlos-Shanley C."/>
        </authorList>
    </citation>
    <scope>NUCLEOTIDE SEQUENCE [LARGE SCALE GENOMIC DNA]</scope>
    <source>
        <strain evidence="2 3">S00245</strain>
    </source>
</reference>
<proteinExistence type="predicted"/>
<accession>A0A7W7KCY7</accession>
<evidence type="ECO:0000256" key="1">
    <source>
        <dbReference type="SAM" id="MobiDB-lite"/>
    </source>
</evidence>
<dbReference type="Proteomes" id="UP000555448">
    <property type="component" value="Unassembled WGS sequence"/>
</dbReference>
<evidence type="ECO:0000313" key="3">
    <source>
        <dbReference type="Proteomes" id="UP000555448"/>
    </source>
</evidence>
<gene>
    <name evidence="2" type="ORF">HNO88_003135</name>
</gene>
<dbReference type="EMBL" id="JACHLR010000014">
    <property type="protein sequence ID" value="MBB4859803.1"/>
    <property type="molecule type" value="Genomic_DNA"/>
</dbReference>
<keyword evidence="3" id="KW-1185">Reference proteome</keyword>